<name>A0ABP0G0E9_CLALP</name>
<comment type="caution">
    <text evidence="11">The sequence shown here is derived from an EMBL/GenBank/DDBJ whole genome shotgun (WGS) entry which is preliminary data.</text>
</comment>
<evidence type="ECO:0000256" key="6">
    <source>
        <dbReference type="ARBA" id="ARBA00023015"/>
    </source>
</evidence>
<dbReference type="PANTHER" id="PTHR46105">
    <property type="entry name" value="AGAP004733-PA"/>
    <property type="match status" value="1"/>
</dbReference>
<evidence type="ECO:0000256" key="1">
    <source>
        <dbReference type="ARBA" id="ARBA00004123"/>
    </source>
</evidence>
<dbReference type="Proteomes" id="UP001642483">
    <property type="component" value="Unassembled WGS sequence"/>
</dbReference>
<evidence type="ECO:0000256" key="2">
    <source>
        <dbReference type="ARBA" id="ARBA00022723"/>
    </source>
</evidence>
<dbReference type="InterPro" id="IPR011333">
    <property type="entry name" value="SKP1/BTB/POZ_sf"/>
</dbReference>
<keyword evidence="2" id="KW-0479">Metal-binding</keyword>
<dbReference type="PROSITE" id="PS50097">
    <property type="entry name" value="BTB"/>
    <property type="match status" value="1"/>
</dbReference>
<comment type="subcellular location">
    <subcellularLocation>
        <location evidence="1">Nucleus</location>
    </subcellularLocation>
</comment>
<organism evidence="11 12">
    <name type="scientific">Clavelina lepadiformis</name>
    <name type="common">Light-bulb sea squirt</name>
    <name type="synonym">Ascidia lepadiformis</name>
    <dbReference type="NCBI Taxonomy" id="159417"/>
    <lineage>
        <taxon>Eukaryota</taxon>
        <taxon>Metazoa</taxon>
        <taxon>Chordata</taxon>
        <taxon>Tunicata</taxon>
        <taxon>Ascidiacea</taxon>
        <taxon>Aplousobranchia</taxon>
        <taxon>Clavelinidae</taxon>
        <taxon>Clavelina</taxon>
    </lineage>
</organism>
<keyword evidence="5" id="KW-0862">Zinc</keyword>
<dbReference type="InterPro" id="IPR050457">
    <property type="entry name" value="ZnFinger_BTB_dom_contain"/>
</dbReference>
<dbReference type="SMART" id="SM00225">
    <property type="entry name" value="BTB"/>
    <property type="match status" value="1"/>
</dbReference>
<gene>
    <name evidence="11" type="ORF">CVLEPA_LOCUS16432</name>
</gene>
<accession>A0ABP0G0E9</accession>
<feature type="domain" description="BTB" evidence="10">
    <location>
        <begin position="45"/>
        <end position="113"/>
    </location>
</feature>
<evidence type="ECO:0000256" key="3">
    <source>
        <dbReference type="ARBA" id="ARBA00022737"/>
    </source>
</evidence>
<protein>
    <recommendedName>
        <fullName evidence="10">BTB domain-containing protein</fullName>
    </recommendedName>
</protein>
<evidence type="ECO:0000313" key="12">
    <source>
        <dbReference type="Proteomes" id="UP001642483"/>
    </source>
</evidence>
<evidence type="ECO:0000256" key="7">
    <source>
        <dbReference type="ARBA" id="ARBA00023125"/>
    </source>
</evidence>
<keyword evidence="4" id="KW-0863">Zinc-finger</keyword>
<dbReference type="SUPFAM" id="SSF54695">
    <property type="entry name" value="POZ domain"/>
    <property type="match status" value="1"/>
</dbReference>
<evidence type="ECO:0000256" key="4">
    <source>
        <dbReference type="ARBA" id="ARBA00022771"/>
    </source>
</evidence>
<dbReference type="EMBL" id="CAWYQH010000099">
    <property type="protein sequence ID" value="CAK8685295.1"/>
    <property type="molecule type" value="Genomic_DNA"/>
</dbReference>
<keyword evidence="7" id="KW-0238">DNA-binding</keyword>
<dbReference type="InterPro" id="IPR000210">
    <property type="entry name" value="BTB/POZ_dom"/>
</dbReference>
<dbReference type="PANTHER" id="PTHR46105:SF5">
    <property type="entry name" value="ZINC FINGER AND BTB DOMAIN-CONTAINING PROTEIN 44 ISOFORM X1"/>
    <property type="match status" value="1"/>
</dbReference>
<keyword evidence="3" id="KW-0677">Repeat</keyword>
<evidence type="ECO:0000259" key="10">
    <source>
        <dbReference type="PROSITE" id="PS50097"/>
    </source>
</evidence>
<keyword evidence="8" id="KW-0804">Transcription</keyword>
<keyword evidence="12" id="KW-1185">Reference proteome</keyword>
<evidence type="ECO:0000256" key="8">
    <source>
        <dbReference type="ARBA" id="ARBA00023163"/>
    </source>
</evidence>
<evidence type="ECO:0000313" key="11">
    <source>
        <dbReference type="EMBL" id="CAK8685295.1"/>
    </source>
</evidence>
<dbReference type="Pfam" id="PF00651">
    <property type="entry name" value="BTB"/>
    <property type="match status" value="1"/>
</dbReference>
<proteinExistence type="predicted"/>
<reference evidence="11 12" key="1">
    <citation type="submission" date="2024-02" db="EMBL/GenBank/DDBJ databases">
        <authorList>
            <person name="Daric V."/>
            <person name="Darras S."/>
        </authorList>
    </citation>
    <scope>NUCLEOTIDE SEQUENCE [LARGE SCALE GENOMIC DNA]</scope>
</reference>
<keyword evidence="9" id="KW-0539">Nucleus</keyword>
<evidence type="ECO:0000256" key="5">
    <source>
        <dbReference type="ARBA" id="ARBA00022833"/>
    </source>
</evidence>
<evidence type="ECO:0000256" key="9">
    <source>
        <dbReference type="ARBA" id="ARBA00023242"/>
    </source>
</evidence>
<dbReference type="Gene3D" id="3.30.710.10">
    <property type="entry name" value="Potassium Channel Kv1.1, Chain A"/>
    <property type="match status" value="1"/>
</dbReference>
<sequence length="149" mass="17115">MNVVFTLFEETGQGDPETFNDLVSWQRSHQKWQTFRDLRMEGLFFDVVLKTIDGTAFPAHRIILCACSPYFKSLFSGRWESGNREEITIPGVTTQVMDHIFQFAYMREVSRRRLVHGNGIPTGIPWEMSHGMGWDGTARIAIPMALKIC</sequence>
<keyword evidence="6" id="KW-0805">Transcription regulation</keyword>